<dbReference type="GO" id="GO:0005829">
    <property type="term" value="C:cytosol"/>
    <property type="evidence" value="ECO:0007669"/>
    <property type="project" value="TreeGrafter"/>
</dbReference>
<dbReference type="PANTHER" id="PTHR46832">
    <property type="entry name" value="5'-METHYLTHIOADENOSINE/S-ADENOSYLHOMOCYSTEINE NUCLEOSIDASE"/>
    <property type="match status" value="1"/>
</dbReference>
<dbReference type="InterPro" id="IPR019963">
    <property type="entry name" value="FL_hydrolase_MqnB"/>
</dbReference>
<evidence type="ECO:0000313" key="5">
    <source>
        <dbReference type="Proteomes" id="UP000461162"/>
    </source>
</evidence>
<dbReference type="CDD" id="cd17766">
    <property type="entry name" value="futalosine_nucleosidase_MqnB"/>
    <property type="match status" value="1"/>
</dbReference>
<dbReference type="EMBL" id="WODC01000005">
    <property type="protein sequence ID" value="MUM77780.1"/>
    <property type="molecule type" value="Genomic_DNA"/>
</dbReference>
<dbReference type="GO" id="GO:0009234">
    <property type="term" value="P:menaquinone biosynthetic process"/>
    <property type="evidence" value="ECO:0007669"/>
    <property type="project" value="UniProtKB-UniRule"/>
</dbReference>
<reference evidence="4 5" key="1">
    <citation type="submission" date="2019-11" db="EMBL/GenBank/DDBJ databases">
        <title>Pseudodesulfovibrio alkaliphilus, sp. nov., an alkaliphilic sulfate-reducing bacteria from mud volcano of Taman peninsula, Russia.</title>
        <authorList>
            <person name="Frolova A."/>
            <person name="Merkel A.Y."/>
            <person name="Slobodkin A.I."/>
        </authorList>
    </citation>
    <scope>NUCLEOTIDE SEQUENCE [LARGE SCALE GENOMIC DNA]</scope>
    <source>
        <strain evidence="4 5">F-1</strain>
    </source>
</reference>
<dbReference type="SUPFAM" id="SSF53167">
    <property type="entry name" value="Purine and uridine phosphorylases"/>
    <property type="match status" value="1"/>
</dbReference>
<dbReference type="RefSeq" id="WP_155934281.1">
    <property type="nucleotide sequence ID" value="NZ_WODC01000005.1"/>
</dbReference>
<dbReference type="NCBIfam" id="TIGR03664">
    <property type="entry name" value="fut_nucase"/>
    <property type="match status" value="1"/>
</dbReference>
<keyword evidence="1 4" id="KW-0378">Hydrolase</keyword>
<protein>
    <recommendedName>
        <fullName evidence="1 2">Futalosine hydrolase</fullName>
        <shortName evidence="1">FL hydrolase</shortName>
        <ecNumber evidence="1 2">3.2.2.26</ecNumber>
    </recommendedName>
    <alternativeName>
        <fullName evidence="1">Futalosine nucleosidase</fullName>
    </alternativeName>
    <alternativeName>
        <fullName evidence="1">Menaquinone biosynthetic enzyme MqnB</fullName>
    </alternativeName>
</protein>
<name>A0A7K1KP78_9BACT</name>
<keyword evidence="1" id="KW-0474">Menaquinone biosynthesis</keyword>
<dbReference type="Gene3D" id="3.40.50.1580">
    <property type="entry name" value="Nucleoside phosphorylase domain"/>
    <property type="match status" value="1"/>
</dbReference>
<dbReference type="EC" id="3.2.2.26" evidence="1 2"/>
<dbReference type="HAMAP" id="MF_00991">
    <property type="entry name" value="MqnB"/>
    <property type="match status" value="1"/>
</dbReference>
<evidence type="ECO:0000256" key="1">
    <source>
        <dbReference type="HAMAP-Rule" id="MF_00991"/>
    </source>
</evidence>
<dbReference type="Pfam" id="PF01048">
    <property type="entry name" value="PNP_UDP_1"/>
    <property type="match status" value="1"/>
</dbReference>
<dbReference type="GO" id="GO:0009116">
    <property type="term" value="P:nucleoside metabolic process"/>
    <property type="evidence" value="ECO:0007669"/>
    <property type="project" value="InterPro"/>
</dbReference>
<dbReference type="PANTHER" id="PTHR46832:SF2">
    <property type="entry name" value="FUTALOSINE HYDROLASE"/>
    <property type="match status" value="1"/>
</dbReference>
<dbReference type="UniPathway" id="UPA00079"/>
<accession>A0A7K1KP78</accession>
<dbReference type="GO" id="GO:0008930">
    <property type="term" value="F:methylthioadenosine nucleosidase activity"/>
    <property type="evidence" value="ECO:0007669"/>
    <property type="project" value="TreeGrafter"/>
</dbReference>
<comment type="function">
    <text evidence="1">Catalyzes the hydrolysis of futalosine (FL) to dehypoxanthine futalosine (DHFL) and hypoxanthine, a step in the biosynthesis of menaquinone (MK, vitamin K2).</text>
</comment>
<evidence type="ECO:0000313" key="4">
    <source>
        <dbReference type="EMBL" id="MUM77780.1"/>
    </source>
</evidence>
<comment type="catalytic activity">
    <reaction evidence="1">
        <text>futalosine + H2O = dehypoxanthine futalosine + hypoxanthine</text>
        <dbReference type="Rhea" id="RHEA:25904"/>
        <dbReference type="ChEBI" id="CHEBI:15377"/>
        <dbReference type="ChEBI" id="CHEBI:17368"/>
        <dbReference type="ChEBI" id="CHEBI:58863"/>
        <dbReference type="ChEBI" id="CHEBI:58864"/>
        <dbReference type="EC" id="3.2.2.26"/>
    </reaction>
</comment>
<comment type="similarity">
    <text evidence="1">Belongs to the PNP/UDP phosphorylase family. Futalosine hydrolase subfamily.</text>
</comment>
<comment type="caution">
    <text evidence="4">The sequence shown here is derived from an EMBL/GenBank/DDBJ whole genome shotgun (WGS) entry which is preliminary data.</text>
</comment>
<dbReference type="InterPro" id="IPR000845">
    <property type="entry name" value="Nucleoside_phosphorylase_d"/>
</dbReference>
<proteinExistence type="inferred from homology"/>
<evidence type="ECO:0000256" key="2">
    <source>
        <dbReference type="NCBIfam" id="TIGR03664"/>
    </source>
</evidence>
<dbReference type="GO" id="GO:0008782">
    <property type="term" value="F:adenosylhomocysteine nucleosidase activity"/>
    <property type="evidence" value="ECO:0007669"/>
    <property type="project" value="TreeGrafter"/>
</dbReference>
<feature type="domain" description="Nucleoside phosphorylase" evidence="3">
    <location>
        <begin position="19"/>
        <end position="213"/>
    </location>
</feature>
<organism evidence="4 5">
    <name type="scientific">Pseudodesulfovibrio alkaliphilus</name>
    <dbReference type="NCBI Taxonomy" id="2661613"/>
    <lineage>
        <taxon>Bacteria</taxon>
        <taxon>Pseudomonadati</taxon>
        <taxon>Thermodesulfobacteriota</taxon>
        <taxon>Desulfovibrionia</taxon>
        <taxon>Desulfovibrionales</taxon>
        <taxon>Desulfovibrionaceae</taxon>
    </lineage>
</organism>
<dbReference type="GO" id="GO:0019284">
    <property type="term" value="P:L-methionine salvage from S-adenosylmethionine"/>
    <property type="evidence" value="ECO:0007669"/>
    <property type="project" value="TreeGrafter"/>
</dbReference>
<evidence type="ECO:0000259" key="3">
    <source>
        <dbReference type="Pfam" id="PF01048"/>
    </source>
</evidence>
<sequence length="232" mass="23762">MILVVTATSKEMQSAFGGVGAPAVEQGGTAEFSLGGLDLLLAVSGVGVVNAALTAGRLMALPGAAGVVNLGIGGAYEVSRFPLGSCVYAWRETWPEYGLLDEEGRVDPKGIGFAQGEVGGKPVWNRLVLNPVNDAATMGLSLPGGCARGSFVTVSGVTGTPERAGWLQMACSADVENMEGFALAYGALRAGLPFLEVRSVSNVVGSRLAGDWDLKGALRALGDFAPRLFTGK</sequence>
<dbReference type="InterPro" id="IPR035994">
    <property type="entry name" value="Nucleoside_phosphorylase_sf"/>
</dbReference>
<comment type="pathway">
    <text evidence="1">Quinol/quinone metabolism; menaquinone biosynthesis.</text>
</comment>
<dbReference type="AlphaFoldDB" id="A0A7K1KP78"/>
<gene>
    <name evidence="1 4" type="primary">mqnB</name>
    <name evidence="4" type="ORF">GKC30_09055</name>
</gene>
<keyword evidence="5" id="KW-1185">Reference proteome</keyword>
<keyword evidence="4" id="KW-0326">Glycosidase</keyword>
<dbReference type="Proteomes" id="UP000461162">
    <property type="component" value="Unassembled WGS sequence"/>
</dbReference>